<dbReference type="PIRSF" id="PIRSF001589">
    <property type="entry name" value="Asn_synthetase_glu-h"/>
    <property type="match status" value="1"/>
</dbReference>
<evidence type="ECO:0000256" key="6">
    <source>
        <dbReference type="ARBA" id="ARBA00048741"/>
    </source>
</evidence>
<feature type="site" description="Important for beta-aspartyl-AMP intermediate formation" evidence="7">
    <location>
        <position position="330"/>
    </location>
</feature>
<evidence type="ECO:0000313" key="10">
    <source>
        <dbReference type="EMBL" id="SOD55260.1"/>
    </source>
</evidence>
<dbReference type="InterPro" id="IPR001962">
    <property type="entry name" value="Asn_synthase"/>
</dbReference>
<dbReference type="SUPFAM" id="SSF56235">
    <property type="entry name" value="N-terminal nucleophile aminohydrolases (Ntn hydrolases)"/>
    <property type="match status" value="1"/>
</dbReference>
<sequence length="596" mass="66344">MTLAAAVRSDFILAGGPQAAQWLARRQDFRLHGDHGGRLHLAVRGMPQQGATASGGRWLALADLIEGRLEDAAGDADGFPQKRWRGRFAYADWRDDSDAIRVFTDHFGSLPLYWYQRDGHYAVASDLRLLLDAPGVRREPDPTAVYHYLNFTCIPAPLTICRDIQRVEPGTRLTLGAAGNRCERYYLPEYPADLHGSDAQLAGELRERIIATVQDFRPHADEGWGCFLSGGTDSSSIVSILARQGGAQVQSCSIGFPEAGYDELDFARLAGEACGARPHLAQVDHHRALGLLDSVIEAYDQPFGNASAVPTLACAELGHSHRFSLMLGGDGGDEIFGGNQRYAKDKVMETFYGLPSPLKAAARALGNAVGGGNNHLLNRVRNFTRRASLPNPDRFYTDDSFASDYYDELLTPELRRQVGRDASLEFMRGLYATGSAAEPLHRIMRLDLLMAIAQNDLVKVHRACKQHGVSARFPYLDPALVEYCGRLAANYKVRGLNKRFLFKQAMADILPQEILRKRKQGFGLPIAIWMKDDAALQARVRDVLLDERTRQRGWVNPEFIEQLVELHMAGGWDHSNAIWQLLVLELWMRSHMDAPR</sequence>
<reference evidence="10 11" key="1">
    <citation type="submission" date="2017-09" db="EMBL/GenBank/DDBJ databases">
        <authorList>
            <person name="Ehlers B."/>
            <person name="Leendertz F.H."/>
        </authorList>
    </citation>
    <scope>NUCLEOTIDE SEQUENCE [LARGE SCALE GENOMIC DNA]</scope>
    <source>
        <strain evidence="10 11">CGMCC 1.10978</strain>
    </source>
</reference>
<dbReference type="RefSeq" id="WP_097122513.1">
    <property type="nucleotide sequence ID" value="NZ_OCND01000006.1"/>
</dbReference>
<dbReference type="InterPro" id="IPR017932">
    <property type="entry name" value="GATase_2_dom"/>
</dbReference>
<dbReference type="InterPro" id="IPR006426">
    <property type="entry name" value="Asn_synth_AEB"/>
</dbReference>
<dbReference type="SUPFAM" id="SSF52402">
    <property type="entry name" value="Adenine nucleotide alpha hydrolases-like"/>
    <property type="match status" value="1"/>
</dbReference>
<gene>
    <name evidence="10" type="ORF">SAMN06296416_106228</name>
</gene>
<feature type="domain" description="Glutamine amidotransferase type-2" evidence="9">
    <location>
        <begin position="82"/>
        <end position="131"/>
    </location>
</feature>
<dbReference type="GO" id="GO:0004066">
    <property type="term" value="F:asparagine synthase (glutamine-hydrolyzing) activity"/>
    <property type="evidence" value="ECO:0007669"/>
    <property type="project" value="UniProtKB-EC"/>
</dbReference>
<evidence type="ECO:0000256" key="1">
    <source>
        <dbReference type="ARBA" id="ARBA00005187"/>
    </source>
</evidence>
<evidence type="ECO:0000256" key="7">
    <source>
        <dbReference type="PIRSR" id="PIRSR001589-3"/>
    </source>
</evidence>
<evidence type="ECO:0000259" key="8">
    <source>
        <dbReference type="Pfam" id="PF00733"/>
    </source>
</evidence>
<dbReference type="Proteomes" id="UP000219374">
    <property type="component" value="Unassembled WGS sequence"/>
</dbReference>
<evidence type="ECO:0000256" key="5">
    <source>
        <dbReference type="ARBA" id="ARBA00022840"/>
    </source>
</evidence>
<keyword evidence="5" id="KW-0067">ATP-binding</keyword>
<keyword evidence="11" id="KW-1185">Reference proteome</keyword>
<organism evidence="10 11">
    <name type="scientific">Pseudoxanthomonas wuyuanensis</name>
    <dbReference type="NCBI Taxonomy" id="1073196"/>
    <lineage>
        <taxon>Bacteria</taxon>
        <taxon>Pseudomonadati</taxon>
        <taxon>Pseudomonadota</taxon>
        <taxon>Gammaproteobacteria</taxon>
        <taxon>Lysobacterales</taxon>
        <taxon>Lysobacteraceae</taxon>
        <taxon>Pseudoxanthomonas</taxon>
    </lineage>
</organism>
<dbReference type="InterPro" id="IPR029055">
    <property type="entry name" value="Ntn_hydrolases_N"/>
</dbReference>
<evidence type="ECO:0000256" key="3">
    <source>
        <dbReference type="ARBA" id="ARBA00012737"/>
    </source>
</evidence>
<dbReference type="InterPro" id="IPR051786">
    <property type="entry name" value="ASN_synthetase/amidase"/>
</dbReference>
<comment type="pathway">
    <text evidence="1">Amino-acid biosynthesis; L-asparagine biosynthesis; L-asparagine from L-aspartate (L-Gln route): step 1/1.</text>
</comment>
<dbReference type="EMBL" id="OCND01000006">
    <property type="protein sequence ID" value="SOD55260.1"/>
    <property type="molecule type" value="Genomic_DNA"/>
</dbReference>
<name>A0A286D9E2_9GAMM</name>
<dbReference type="CDD" id="cd01991">
    <property type="entry name" value="Asn_synthase_B_C"/>
    <property type="match status" value="1"/>
</dbReference>
<keyword evidence="4" id="KW-0547">Nucleotide-binding</keyword>
<dbReference type="GO" id="GO:0006529">
    <property type="term" value="P:asparagine biosynthetic process"/>
    <property type="evidence" value="ECO:0007669"/>
    <property type="project" value="InterPro"/>
</dbReference>
<evidence type="ECO:0000259" key="9">
    <source>
        <dbReference type="Pfam" id="PF13537"/>
    </source>
</evidence>
<dbReference type="Pfam" id="PF13537">
    <property type="entry name" value="GATase_7"/>
    <property type="match status" value="1"/>
</dbReference>
<dbReference type="Gene3D" id="3.60.20.10">
    <property type="entry name" value="Glutamine Phosphoribosylpyrophosphate, subunit 1, domain 1"/>
    <property type="match status" value="1"/>
</dbReference>
<dbReference type="Pfam" id="PF00733">
    <property type="entry name" value="Asn_synthase"/>
    <property type="match status" value="1"/>
</dbReference>
<evidence type="ECO:0000256" key="2">
    <source>
        <dbReference type="ARBA" id="ARBA00005752"/>
    </source>
</evidence>
<dbReference type="InterPro" id="IPR014729">
    <property type="entry name" value="Rossmann-like_a/b/a_fold"/>
</dbReference>
<dbReference type="Gene3D" id="3.40.50.620">
    <property type="entry name" value="HUPs"/>
    <property type="match status" value="1"/>
</dbReference>
<dbReference type="GO" id="GO:0005524">
    <property type="term" value="F:ATP binding"/>
    <property type="evidence" value="ECO:0007669"/>
    <property type="project" value="UniProtKB-KW"/>
</dbReference>
<dbReference type="PANTHER" id="PTHR43284:SF1">
    <property type="entry name" value="ASPARAGINE SYNTHETASE"/>
    <property type="match status" value="1"/>
</dbReference>
<evidence type="ECO:0000313" key="11">
    <source>
        <dbReference type="Proteomes" id="UP000219374"/>
    </source>
</evidence>
<dbReference type="OrthoDB" id="9763290at2"/>
<dbReference type="GO" id="GO:0005829">
    <property type="term" value="C:cytosol"/>
    <property type="evidence" value="ECO:0007669"/>
    <property type="project" value="TreeGrafter"/>
</dbReference>
<comment type="similarity">
    <text evidence="2">Belongs to the asparagine synthetase family.</text>
</comment>
<protein>
    <recommendedName>
        <fullName evidence="3">asparagine synthase (glutamine-hydrolyzing)</fullName>
        <ecNumber evidence="3">6.3.5.4</ecNumber>
    </recommendedName>
</protein>
<dbReference type="EC" id="6.3.5.4" evidence="3"/>
<comment type="catalytic activity">
    <reaction evidence="6">
        <text>L-aspartate + L-glutamine + ATP + H2O = L-asparagine + L-glutamate + AMP + diphosphate + H(+)</text>
        <dbReference type="Rhea" id="RHEA:12228"/>
        <dbReference type="ChEBI" id="CHEBI:15377"/>
        <dbReference type="ChEBI" id="CHEBI:15378"/>
        <dbReference type="ChEBI" id="CHEBI:29985"/>
        <dbReference type="ChEBI" id="CHEBI:29991"/>
        <dbReference type="ChEBI" id="CHEBI:30616"/>
        <dbReference type="ChEBI" id="CHEBI:33019"/>
        <dbReference type="ChEBI" id="CHEBI:58048"/>
        <dbReference type="ChEBI" id="CHEBI:58359"/>
        <dbReference type="ChEBI" id="CHEBI:456215"/>
        <dbReference type="EC" id="6.3.5.4"/>
    </reaction>
</comment>
<dbReference type="AlphaFoldDB" id="A0A286D9E2"/>
<dbReference type="PANTHER" id="PTHR43284">
    <property type="entry name" value="ASPARAGINE SYNTHETASE (GLUTAMINE-HYDROLYZING)"/>
    <property type="match status" value="1"/>
</dbReference>
<feature type="domain" description="Asparagine synthetase" evidence="8">
    <location>
        <begin position="206"/>
        <end position="589"/>
    </location>
</feature>
<proteinExistence type="inferred from homology"/>
<evidence type="ECO:0000256" key="4">
    <source>
        <dbReference type="ARBA" id="ARBA00022741"/>
    </source>
</evidence>
<accession>A0A286D9E2</accession>